<proteinExistence type="predicted"/>
<evidence type="ECO:0000256" key="3">
    <source>
        <dbReference type="ARBA" id="ARBA00023163"/>
    </source>
</evidence>
<dbReference type="InterPro" id="IPR036388">
    <property type="entry name" value="WH-like_DNA-bd_sf"/>
</dbReference>
<organism evidence="6 7">
    <name type="scientific">Roseiarcus fermentans</name>
    <dbReference type="NCBI Taxonomy" id="1473586"/>
    <lineage>
        <taxon>Bacteria</taxon>
        <taxon>Pseudomonadati</taxon>
        <taxon>Pseudomonadota</taxon>
        <taxon>Alphaproteobacteria</taxon>
        <taxon>Hyphomicrobiales</taxon>
        <taxon>Roseiarcaceae</taxon>
        <taxon>Roseiarcus</taxon>
    </lineage>
</organism>
<keyword evidence="1" id="KW-0805">Transcription regulation</keyword>
<dbReference type="EMBL" id="QNRK01000010">
    <property type="protein sequence ID" value="RBP14005.1"/>
    <property type="molecule type" value="Genomic_DNA"/>
</dbReference>
<evidence type="ECO:0000256" key="1">
    <source>
        <dbReference type="ARBA" id="ARBA00023015"/>
    </source>
</evidence>
<feature type="region of interest" description="Disordered" evidence="4">
    <location>
        <begin position="1"/>
        <end position="24"/>
    </location>
</feature>
<feature type="domain" description="HTH gntR-type" evidence="5">
    <location>
        <begin position="32"/>
        <end position="99"/>
    </location>
</feature>
<protein>
    <submittedName>
        <fullName evidence="6">GntR family transcriptional regulator</fullName>
    </submittedName>
</protein>
<dbReference type="InterPro" id="IPR011711">
    <property type="entry name" value="GntR_C"/>
</dbReference>
<dbReference type="GO" id="GO:0003677">
    <property type="term" value="F:DNA binding"/>
    <property type="evidence" value="ECO:0007669"/>
    <property type="project" value="UniProtKB-KW"/>
</dbReference>
<evidence type="ECO:0000313" key="6">
    <source>
        <dbReference type="EMBL" id="RBP14005.1"/>
    </source>
</evidence>
<accession>A0A366FJV3</accession>
<keyword evidence="7" id="KW-1185">Reference proteome</keyword>
<dbReference type="Pfam" id="PF00392">
    <property type="entry name" value="GntR"/>
    <property type="match status" value="1"/>
</dbReference>
<dbReference type="AlphaFoldDB" id="A0A366FJV3"/>
<evidence type="ECO:0000256" key="4">
    <source>
        <dbReference type="SAM" id="MobiDB-lite"/>
    </source>
</evidence>
<gene>
    <name evidence="6" type="ORF">DFR50_11028</name>
</gene>
<dbReference type="GO" id="GO:0003700">
    <property type="term" value="F:DNA-binding transcription factor activity"/>
    <property type="evidence" value="ECO:0007669"/>
    <property type="project" value="InterPro"/>
</dbReference>
<dbReference type="SMART" id="SM00345">
    <property type="entry name" value="HTH_GNTR"/>
    <property type="match status" value="1"/>
</dbReference>
<dbReference type="Gene3D" id="1.10.10.10">
    <property type="entry name" value="Winged helix-like DNA-binding domain superfamily/Winged helix DNA-binding domain"/>
    <property type="match status" value="1"/>
</dbReference>
<reference evidence="6 7" key="1">
    <citation type="submission" date="2018-06" db="EMBL/GenBank/DDBJ databases">
        <title>Genomic Encyclopedia of Type Strains, Phase IV (KMG-IV): sequencing the most valuable type-strain genomes for metagenomic binning, comparative biology and taxonomic classification.</title>
        <authorList>
            <person name="Goeker M."/>
        </authorList>
    </citation>
    <scope>NUCLEOTIDE SEQUENCE [LARGE SCALE GENOMIC DNA]</scope>
    <source>
        <strain evidence="6 7">DSM 24875</strain>
    </source>
</reference>
<name>A0A366FJV3_9HYPH</name>
<dbReference type="Pfam" id="PF07729">
    <property type="entry name" value="FCD"/>
    <property type="match status" value="1"/>
</dbReference>
<dbReference type="RefSeq" id="WP_170153151.1">
    <property type="nucleotide sequence ID" value="NZ_QNRK01000010.1"/>
</dbReference>
<keyword evidence="3" id="KW-0804">Transcription</keyword>
<dbReference type="SMART" id="SM00895">
    <property type="entry name" value="FCD"/>
    <property type="match status" value="1"/>
</dbReference>
<dbReference type="PANTHER" id="PTHR43537:SF39">
    <property type="entry name" value="HTH-TYPE TRANSCRIPTIONAL REGULATOR MCBR"/>
    <property type="match status" value="1"/>
</dbReference>
<dbReference type="InterPro" id="IPR036390">
    <property type="entry name" value="WH_DNA-bd_sf"/>
</dbReference>
<dbReference type="Gene3D" id="1.20.120.530">
    <property type="entry name" value="GntR ligand-binding domain-like"/>
    <property type="match status" value="1"/>
</dbReference>
<dbReference type="InterPro" id="IPR008920">
    <property type="entry name" value="TF_FadR/GntR_C"/>
</dbReference>
<dbReference type="SUPFAM" id="SSF48008">
    <property type="entry name" value="GntR ligand-binding domain-like"/>
    <property type="match status" value="1"/>
</dbReference>
<dbReference type="CDD" id="cd07377">
    <property type="entry name" value="WHTH_GntR"/>
    <property type="match status" value="1"/>
</dbReference>
<keyword evidence="2" id="KW-0238">DNA-binding</keyword>
<dbReference type="InterPro" id="IPR000524">
    <property type="entry name" value="Tscrpt_reg_HTH_GntR"/>
</dbReference>
<dbReference type="SUPFAM" id="SSF46785">
    <property type="entry name" value="Winged helix' DNA-binding domain"/>
    <property type="match status" value="1"/>
</dbReference>
<evidence type="ECO:0000313" key="7">
    <source>
        <dbReference type="Proteomes" id="UP000253529"/>
    </source>
</evidence>
<dbReference type="PROSITE" id="PS50949">
    <property type="entry name" value="HTH_GNTR"/>
    <property type="match status" value="1"/>
</dbReference>
<evidence type="ECO:0000259" key="5">
    <source>
        <dbReference type="PROSITE" id="PS50949"/>
    </source>
</evidence>
<dbReference type="PANTHER" id="PTHR43537">
    <property type="entry name" value="TRANSCRIPTIONAL REGULATOR, GNTR FAMILY"/>
    <property type="match status" value="1"/>
</dbReference>
<comment type="caution">
    <text evidence="6">The sequence shown here is derived from an EMBL/GenBank/DDBJ whole genome shotgun (WGS) entry which is preliminary data.</text>
</comment>
<evidence type="ECO:0000256" key="2">
    <source>
        <dbReference type="ARBA" id="ARBA00023125"/>
    </source>
</evidence>
<dbReference type="Proteomes" id="UP000253529">
    <property type="component" value="Unassembled WGS sequence"/>
</dbReference>
<sequence length="258" mass="28339">MTSETGQTAPRPPDEAGCDGENGPRFAPITHFTLYERVYEELRKAIMAGRFASGDSLTIRGVAQQFGTSAMPVREALRRLATEGAVEVLANRTIRIPLMTKERLDELHTIRVALESEAARLAASRATEAELQAIESLNNDFIETSRASDVGKTLAANQRFHFAVYAAARAPTLLSLIGMLWLQAGPWLLQPLRRSRRQDGPRDYMGASFAHHLTLVQALRDRNGERAAEAIRSDIVDAAKHFLVDGEAPFDERSGSAA</sequence>